<keyword evidence="3" id="KW-0813">Transport</keyword>
<feature type="transmembrane region" description="Helical" evidence="8">
    <location>
        <begin position="190"/>
        <end position="208"/>
    </location>
</feature>
<keyword evidence="6 8" id="KW-1133">Transmembrane helix</keyword>
<dbReference type="RefSeq" id="WP_090716567.1">
    <property type="nucleotide sequence ID" value="NZ_CBCSKY010000027.1"/>
</dbReference>
<sequence length="366" mass="40556">MGKVKIGLLQFFSITILFELGTSLVVNLGMAAGRDAWLSILIGSLAGLLMFSGYAYLYRKHPDLTFIGYTRKLLGKTAGTPVALLYIILYMNLSGRGLRDGSTMLAMASMHNTPLFILSMLMILSSSYVLHKGTEVLTRTSLVFTTIVLMIGLFSMILLILSGSINLQHLMPVLENGLWPVMDSVVHQNYMFPFGEMIVFTMLMPYLSDVRKGPWVIAAAMLVSALLLSATIALNISVLGADIAKRSQLPLMPTISKISISDFIQRVDIFVVMVLIIGVFFKMSVFFSAALIGISELFNLPYRRMLYPCTLIILFTSMLDARSFTEHLDEGGRLLYTVYPVFMIVIPVILIIITAVRSYFSAPRPG</sequence>
<feature type="transmembrane region" description="Helical" evidence="8">
    <location>
        <begin position="305"/>
        <end position="324"/>
    </location>
</feature>
<reference evidence="10" key="1">
    <citation type="submission" date="2016-10" db="EMBL/GenBank/DDBJ databases">
        <authorList>
            <person name="Varghese N."/>
            <person name="Submissions S."/>
        </authorList>
    </citation>
    <scope>NUCLEOTIDE SEQUENCE [LARGE SCALE GENOMIC DNA]</scope>
    <source>
        <strain evidence="10">CGMCC 1.11012</strain>
    </source>
</reference>
<feature type="transmembrane region" description="Helical" evidence="8">
    <location>
        <begin position="7"/>
        <end position="30"/>
    </location>
</feature>
<keyword evidence="4" id="KW-0309">Germination</keyword>
<feature type="transmembrane region" description="Helical" evidence="8">
    <location>
        <begin position="73"/>
        <end position="93"/>
    </location>
</feature>
<feature type="transmembrane region" description="Helical" evidence="8">
    <location>
        <begin position="215"/>
        <end position="241"/>
    </location>
</feature>
<dbReference type="InterPro" id="IPR004761">
    <property type="entry name" value="Spore_GerAB"/>
</dbReference>
<feature type="transmembrane region" description="Helical" evidence="8">
    <location>
        <begin position="36"/>
        <end position="57"/>
    </location>
</feature>
<proteinExistence type="inferred from homology"/>
<evidence type="ECO:0000313" key="10">
    <source>
        <dbReference type="Proteomes" id="UP000199050"/>
    </source>
</evidence>
<dbReference type="GO" id="GO:0016020">
    <property type="term" value="C:membrane"/>
    <property type="evidence" value="ECO:0007669"/>
    <property type="project" value="UniProtKB-SubCell"/>
</dbReference>
<feature type="transmembrane region" description="Helical" evidence="8">
    <location>
        <begin position="269"/>
        <end position="293"/>
    </location>
</feature>
<feature type="transmembrane region" description="Helical" evidence="8">
    <location>
        <begin position="142"/>
        <end position="170"/>
    </location>
</feature>
<evidence type="ECO:0000256" key="4">
    <source>
        <dbReference type="ARBA" id="ARBA00022544"/>
    </source>
</evidence>
<evidence type="ECO:0000256" key="8">
    <source>
        <dbReference type="SAM" id="Phobius"/>
    </source>
</evidence>
<dbReference type="PANTHER" id="PTHR34975:SF2">
    <property type="entry name" value="SPORE GERMINATION PROTEIN A2"/>
    <property type="match status" value="1"/>
</dbReference>
<dbReference type="STRING" id="1174501.SAMN05216192_12613"/>
<evidence type="ECO:0000256" key="7">
    <source>
        <dbReference type="ARBA" id="ARBA00023136"/>
    </source>
</evidence>
<evidence type="ECO:0000256" key="6">
    <source>
        <dbReference type="ARBA" id="ARBA00022989"/>
    </source>
</evidence>
<keyword evidence="10" id="KW-1185">Reference proteome</keyword>
<organism evidence="9 10">
    <name type="scientific">Paenibacillus typhae</name>
    <dbReference type="NCBI Taxonomy" id="1174501"/>
    <lineage>
        <taxon>Bacteria</taxon>
        <taxon>Bacillati</taxon>
        <taxon>Bacillota</taxon>
        <taxon>Bacilli</taxon>
        <taxon>Bacillales</taxon>
        <taxon>Paenibacillaceae</taxon>
        <taxon>Paenibacillus</taxon>
    </lineage>
</organism>
<evidence type="ECO:0000256" key="2">
    <source>
        <dbReference type="ARBA" id="ARBA00007998"/>
    </source>
</evidence>
<dbReference type="GO" id="GO:0009847">
    <property type="term" value="P:spore germination"/>
    <property type="evidence" value="ECO:0007669"/>
    <property type="project" value="InterPro"/>
</dbReference>
<dbReference type="NCBIfam" id="TIGR00912">
    <property type="entry name" value="2A0309"/>
    <property type="match status" value="1"/>
</dbReference>
<evidence type="ECO:0000313" key="9">
    <source>
        <dbReference type="EMBL" id="SDJ87839.1"/>
    </source>
</evidence>
<evidence type="ECO:0000256" key="3">
    <source>
        <dbReference type="ARBA" id="ARBA00022448"/>
    </source>
</evidence>
<dbReference type="Pfam" id="PF03845">
    <property type="entry name" value="Spore_permease"/>
    <property type="match status" value="1"/>
</dbReference>
<evidence type="ECO:0000256" key="1">
    <source>
        <dbReference type="ARBA" id="ARBA00004141"/>
    </source>
</evidence>
<dbReference type="PANTHER" id="PTHR34975">
    <property type="entry name" value="SPORE GERMINATION PROTEIN A2"/>
    <property type="match status" value="1"/>
</dbReference>
<keyword evidence="7 8" id="KW-0472">Membrane</keyword>
<accession>A0A1G8XAZ7</accession>
<gene>
    <name evidence="9" type="ORF">SAMN05216192_12613</name>
</gene>
<dbReference type="Proteomes" id="UP000199050">
    <property type="component" value="Unassembled WGS sequence"/>
</dbReference>
<evidence type="ECO:0000256" key="5">
    <source>
        <dbReference type="ARBA" id="ARBA00022692"/>
    </source>
</evidence>
<feature type="transmembrane region" description="Helical" evidence="8">
    <location>
        <begin position="113"/>
        <end position="130"/>
    </location>
</feature>
<keyword evidence="5 8" id="KW-0812">Transmembrane</keyword>
<protein>
    <submittedName>
        <fullName evidence="9">Spore germination protein KB</fullName>
    </submittedName>
</protein>
<name>A0A1G8XAZ7_9BACL</name>
<comment type="subcellular location">
    <subcellularLocation>
        <location evidence="1">Membrane</location>
        <topology evidence="1">Multi-pass membrane protein</topology>
    </subcellularLocation>
</comment>
<comment type="similarity">
    <text evidence="2">Belongs to the amino acid-polyamine-organocation (APC) superfamily. Spore germination protein (SGP) (TC 2.A.3.9) family.</text>
</comment>
<feature type="transmembrane region" description="Helical" evidence="8">
    <location>
        <begin position="336"/>
        <end position="360"/>
    </location>
</feature>
<dbReference type="EMBL" id="FNDX01000026">
    <property type="protein sequence ID" value="SDJ87839.1"/>
    <property type="molecule type" value="Genomic_DNA"/>
</dbReference>
<dbReference type="OrthoDB" id="1891864at2"/>
<dbReference type="AlphaFoldDB" id="A0A1G8XAZ7"/>